<feature type="domain" description="Pectinesterase catalytic" evidence="4">
    <location>
        <begin position="1"/>
        <end position="98"/>
    </location>
</feature>
<dbReference type="Proteomes" id="UP000607653">
    <property type="component" value="Unassembled WGS sequence"/>
</dbReference>
<dbReference type="InterPro" id="IPR000070">
    <property type="entry name" value="Pectinesterase_cat"/>
</dbReference>
<dbReference type="SUPFAM" id="SSF51126">
    <property type="entry name" value="Pectin lyase-like"/>
    <property type="match status" value="1"/>
</dbReference>
<accession>A0A822YCJ1</accession>
<dbReference type="InterPro" id="IPR012334">
    <property type="entry name" value="Pectin_lyas_fold"/>
</dbReference>
<evidence type="ECO:0000313" key="5">
    <source>
        <dbReference type="EMBL" id="DAD28705.1"/>
    </source>
</evidence>
<dbReference type="Pfam" id="PF01095">
    <property type="entry name" value="Pectinesterase"/>
    <property type="match status" value="1"/>
</dbReference>
<evidence type="ECO:0000256" key="2">
    <source>
        <dbReference type="ARBA" id="ARBA00022801"/>
    </source>
</evidence>
<keyword evidence="3" id="KW-0063">Aspartyl esterase</keyword>
<dbReference type="EMBL" id="DUZY01000002">
    <property type="protein sequence ID" value="DAD28705.1"/>
    <property type="molecule type" value="Genomic_DNA"/>
</dbReference>
<evidence type="ECO:0000256" key="3">
    <source>
        <dbReference type="ARBA" id="ARBA00023085"/>
    </source>
</evidence>
<name>A0A822YCJ1_NELNU</name>
<dbReference type="Gene3D" id="2.160.20.10">
    <property type="entry name" value="Single-stranded right-handed beta-helix, Pectin lyase-like"/>
    <property type="match status" value="1"/>
</dbReference>
<dbReference type="InterPro" id="IPR011050">
    <property type="entry name" value="Pectin_lyase_fold/virulence"/>
</dbReference>
<evidence type="ECO:0000313" key="6">
    <source>
        <dbReference type="Proteomes" id="UP000607653"/>
    </source>
</evidence>
<keyword evidence="6" id="KW-1185">Reference proteome</keyword>
<dbReference type="GO" id="GO:0042545">
    <property type="term" value="P:cell wall modification"/>
    <property type="evidence" value="ECO:0007669"/>
    <property type="project" value="InterPro"/>
</dbReference>
<dbReference type="PANTHER" id="PTHR31707">
    <property type="entry name" value="PECTINESTERASE"/>
    <property type="match status" value="1"/>
</dbReference>
<sequence>MQGQFNALTAQGRTDPNQNTGISIQNCNIMATPDLVSSNGTTSSYLGRPWKKYSRTVYLQSSIDSFIDPAGWIAWSGDFALSTLYYVEYNNTGAGSVTTLQMLPISPSPTLCRGMTGYLPSSLPYCRNSRSSSGLSTWAISFIGLAVLSTI</sequence>
<dbReference type="UniPathway" id="UPA00545">
    <property type="reaction ID" value="UER00823"/>
</dbReference>
<reference evidence="5 6" key="1">
    <citation type="journal article" date="2020" name="Mol. Biol. Evol.">
        <title>Distinct Expression and Methylation Patterns for Genes with Different Fates following a Single Whole-Genome Duplication in Flowering Plants.</title>
        <authorList>
            <person name="Shi T."/>
            <person name="Rahmani R.S."/>
            <person name="Gugger P.F."/>
            <person name="Wang M."/>
            <person name="Li H."/>
            <person name="Zhang Y."/>
            <person name="Li Z."/>
            <person name="Wang Q."/>
            <person name="Van de Peer Y."/>
            <person name="Marchal K."/>
            <person name="Chen J."/>
        </authorList>
    </citation>
    <scope>NUCLEOTIDE SEQUENCE [LARGE SCALE GENOMIC DNA]</scope>
    <source>
        <tissue evidence="5">Leaf</tissue>
    </source>
</reference>
<keyword evidence="2" id="KW-0378">Hydrolase</keyword>
<comment type="caution">
    <text evidence="5">The sequence shown here is derived from an EMBL/GenBank/DDBJ whole genome shotgun (WGS) entry which is preliminary data.</text>
</comment>
<evidence type="ECO:0000259" key="4">
    <source>
        <dbReference type="Pfam" id="PF01095"/>
    </source>
</evidence>
<comment type="pathway">
    <text evidence="1">Glycan metabolism; pectin degradation; 2-dehydro-3-deoxy-D-gluconate from pectin: step 1/5.</text>
</comment>
<gene>
    <name evidence="5" type="ORF">HUJ06_030173</name>
</gene>
<dbReference type="GO" id="GO:0030599">
    <property type="term" value="F:pectinesterase activity"/>
    <property type="evidence" value="ECO:0007669"/>
    <property type="project" value="InterPro"/>
</dbReference>
<proteinExistence type="predicted"/>
<dbReference type="GO" id="GO:0045490">
    <property type="term" value="P:pectin catabolic process"/>
    <property type="evidence" value="ECO:0007669"/>
    <property type="project" value="UniProtKB-UniPathway"/>
</dbReference>
<evidence type="ECO:0000256" key="1">
    <source>
        <dbReference type="ARBA" id="ARBA00005184"/>
    </source>
</evidence>
<protein>
    <recommendedName>
        <fullName evidence="4">Pectinesterase catalytic domain-containing protein</fullName>
    </recommendedName>
</protein>
<dbReference type="AlphaFoldDB" id="A0A822YCJ1"/>
<organism evidence="5 6">
    <name type="scientific">Nelumbo nucifera</name>
    <name type="common">Sacred lotus</name>
    <dbReference type="NCBI Taxonomy" id="4432"/>
    <lineage>
        <taxon>Eukaryota</taxon>
        <taxon>Viridiplantae</taxon>
        <taxon>Streptophyta</taxon>
        <taxon>Embryophyta</taxon>
        <taxon>Tracheophyta</taxon>
        <taxon>Spermatophyta</taxon>
        <taxon>Magnoliopsida</taxon>
        <taxon>Proteales</taxon>
        <taxon>Nelumbonaceae</taxon>
        <taxon>Nelumbo</taxon>
    </lineage>
</organism>